<evidence type="ECO:0000313" key="2">
    <source>
        <dbReference type="EMBL" id="KXH44039.1"/>
    </source>
</evidence>
<dbReference type="Proteomes" id="UP000070121">
    <property type="component" value="Unassembled WGS sequence"/>
</dbReference>
<reference evidence="2 3" key="1">
    <citation type="submission" date="2014-02" db="EMBL/GenBank/DDBJ databases">
        <title>The genome sequence of Colletotrichum salicis CBS 607.94.</title>
        <authorList>
            <person name="Baroncelli R."/>
            <person name="Thon M.R."/>
        </authorList>
    </citation>
    <scope>NUCLEOTIDE SEQUENCE [LARGE SCALE GENOMIC DNA]</scope>
    <source>
        <strain evidence="2 3">CBS 607.94</strain>
    </source>
</reference>
<dbReference type="AlphaFoldDB" id="A0A135T7B7"/>
<comment type="caution">
    <text evidence="2">The sequence shown here is derived from an EMBL/GenBank/DDBJ whole genome shotgun (WGS) entry which is preliminary data.</text>
</comment>
<evidence type="ECO:0000313" key="3">
    <source>
        <dbReference type="Proteomes" id="UP000070121"/>
    </source>
</evidence>
<keyword evidence="3" id="KW-1185">Reference proteome</keyword>
<dbReference type="EMBL" id="JFFI01002079">
    <property type="protein sequence ID" value="KXH44039.1"/>
    <property type="molecule type" value="Genomic_DNA"/>
</dbReference>
<feature type="chain" id="PRO_5007803328" evidence="1">
    <location>
        <begin position="22"/>
        <end position="109"/>
    </location>
</feature>
<protein>
    <submittedName>
        <fullName evidence="2">Uncharacterized protein</fullName>
    </submittedName>
</protein>
<accession>A0A135T7B7</accession>
<proteinExistence type="predicted"/>
<name>A0A135T7B7_9PEZI</name>
<dbReference type="OrthoDB" id="4789651at2759"/>
<gene>
    <name evidence="2" type="ORF">CSAL01_11620</name>
</gene>
<keyword evidence="1" id="KW-0732">Signal</keyword>
<feature type="signal peptide" evidence="1">
    <location>
        <begin position="1"/>
        <end position="21"/>
    </location>
</feature>
<organism evidence="2 3">
    <name type="scientific">Colletotrichum salicis</name>
    <dbReference type="NCBI Taxonomy" id="1209931"/>
    <lineage>
        <taxon>Eukaryota</taxon>
        <taxon>Fungi</taxon>
        <taxon>Dikarya</taxon>
        <taxon>Ascomycota</taxon>
        <taxon>Pezizomycotina</taxon>
        <taxon>Sordariomycetes</taxon>
        <taxon>Hypocreomycetidae</taxon>
        <taxon>Glomerellales</taxon>
        <taxon>Glomerellaceae</taxon>
        <taxon>Colletotrichum</taxon>
        <taxon>Colletotrichum acutatum species complex</taxon>
    </lineage>
</organism>
<evidence type="ECO:0000256" key="1">
    <source>
        <dbReference type="SAM" id="SignalP"/>
    </source>
</evidence>
<sequence>MHFQATTLFLAAAVIFQGVSAQFCTGPPADCHFEDSRINYADPWAICKSKLRACLRAADLSRFSQILNGNEHSELTCLSVNSQLVPRCRGFLLLWIAVLPSMNKCTMIR</sequence>